<dbReference type="EMBL" id="CP123384">
    <property type="protein sequence ID" value="XCC94423.1"/>
    <property type="molecule type" value="Genomic_DNA"/>
</dbReference>
<sequence length="79" mass="7719">MKTLIASALVATAALTGVASAAPSTAENAARIIQASLPDADLSGLSTQQIVAVAQTLQNTDGGAAKKAGVTEALINSLN</sequence>
<feature type="signal peptide" evidence="1">
    <location>
        <begin position="1"/>
        <end position="21"/>
    </location>
</feature>
<reference evidence="2" key="1">
    <citation type="submission" date="2023-02" db="EMBL/GenBank/DDBJ databases">
        <title>Description and genomic characterization of Salipiger bruguierae sp. nov., isolated from the sediment of mangrove plant Bruguiera sexangula.</title>
        <authorList>
            <person name="Long M."/>
        </authorList>
    </citation>
    <scope>NUCLEOTIDE SEQUENCE</scope>
    <source>
        <strain evidence="2">H15</strain>
    </source>
</reference>
<dbReference type="RefSeq" id="WP_353473243.1">
    <property type="nucleotide sequence ID" value="NZ_CP123384.1"/>
</dbReference>
<keyword evidence="1" id="KW-0732">Signal</keyword>
<gene>
    <name evidence="2" type="ORF">PVT71_04190</name>
</gene>
<organism evidence="2">
    <name type="scientific">Alloyangia sp. H15</name>
    <dbReference type="NCBI Taxonomy" id="3029062"/>
    <lineage>
        <taxon>Bacteria</taxon>
        <taxon>Pseudomonadati</taxon>
        <taxon>Pseudomonadota</taxon>
        <taxon>Alphaproteobacteria</taxon>
        <taxon>Rhodobacterales</taxon>
        <taxon>Roseobacteraceae</taxon>
        <taxon>Alloyangia</taxon>
    </lineage>
</organism>
<proteinExistence type="predicted"/>
<evidence type="ECO:0000313" key="2">
    <source>
        <dbReference type="EMBL" id="XCC94423.1"/>
    </source>
</evidence>
<protein>
    <recommendedName>
        <fullName evidence="3">Secreted protein</fullName>
    </recommendedName>
</protein>
<evidence type="ECO:0000256" key="1">
    <source>
        <dbReference type="SAM" id="SignalP"/>
    </source>
</evidence>
<feature type="chain" id="PRO_5043661265" description="Secreted protein" evidence="1">
    <location>
        <begin position="22"/>
        <end position="79"/>
    </location>
</feature>
<dbReference type="AlphaFoldDB" id="A0AAU8AJ54"/>
<accession>A0AAU8AJ54</accession>
<evidence type="ECO:0008006" key="3">
    <source>
        <dbReference type="Google" id="ProtNLM"/>
    </source>
</evidence>
<name>A0AAU8AJ54_9RHOB</name>